<dbReference type="InterPro" id="IPR016181">
    <property type="entry name" value="Acyl_CoA_acyltransferase"/>
</dbReference>
<evidence type="ECO:0000313" key="1">
    <source>
        <dbReference type="EMBL" id="KAK4208403.1"/>
    </source>
</evidence>
<protein>
    <recommendedName>
        <fullName evidence="3">N-acetyltransferase domain-containing protein</fullName>
    </recommendedName>
</protein>
<comment type="caution">
    <text evidence="1">The sequence shown here is derived from an EMBL/GenBank/DDBJ whole genome shotgun (WGS) entry which is preliminary data.</text>
</comment>
<evidence type="ECO:0008006" key="3">
    <source>
        <dbReference type="Google" id="ProtNLM"/>
    </source>
</evidence>
<keyword evidence="2" id="KW-1185">Reference proteome</keyword>
<dbReference type="Proteomes" id="UP001301769">
    <property type="component" value="Unassembled WGS sequence"/>
</dbReference>
<dbReference type="Gene3D" id="3.40.630.30">
    <property type="match status" value="1"/>
</dbReference>
<organism evidence="1 2">
    <name type="scientific">Rhypophila decipiens</name>
    <dbReference type="NCBI Taxonomy" id="261697"/>
    <lineage>
        <taxon>Eukaryota</taxon>
        <taxon>Fungi</taxon>
        <taxon>Dikarya</taxon>
        <taxon>Ascomycota</taxon>
        <taxon>Pezizomycotina</taxon>
        <taxon>Sordariomycetes</taxon>
        <taxon>Sordariomycetidae</taxon>
        <taxon>Sordariales</taxon>
        <taxon>Naviculisporaceae</taxon>
        <taxon>Rhypophila</taxon>
    </lineage>
</organism>
<dbReference type="EMBL" id="MU858245">
    <property type="protein sequence ID" value="KAK4208403.1"/>
    <property type="molecule type" value="Genomic_DNA"/>
</dbReference>
<dbReference type="AlphaFoldDB" id="A0AAN7B2E4"/>
<proteinExistence type="predicted"/>
<name>A0AAN7B2E4_9PEZI</name>
<reference evidence="1" key="2">
    <citation type="submission" date="2023-05" db="EMBL/GenBank/DDBJ databases">
        <authorList>
            <consortium name="Lawrence Berkeley National Laboratory"/>
            <person name="Steindorff A."/>
            <person name="Hensen N."/>
            <person name="Bonometti L."/>
            <person name="Westerberg I."/>
            <person name="Brannstrom I.O."/>
            <person name="Guillou S."/>
            <person name="Cros-Aarteil S."/>
            <person name="Calhoun S."/>
            <person name="Haridas S."/>
            <person name="Kuo A."/>
            <person name="Mondo S."/>
            <person name="Pangilinan J."/>
            <person name="Riley R."/>
            <person name="Labutti K."/>
            <person name="Andreopoulos B."/>
            <person name="Lipzen A."/>
            <person name="Chen C."/>
            <person name="Yanf M."/>
            <person name="Daum C."/>
            <person name="Ng V."/>
            <person name="Clum A."/>
            <person name="Ohm R."/>
            <person name="Martin F."/>
            <person name="Silar P."/>
            <person name="Natvig D."/>
            <person name="Lalanne C."/>
            <person name="Gautier V."/>
            <person name="Ament-Velasquez S.L."/>
            <person name="Kruys A."/>
            <person name="Hutchinson M.I."/>
            <person name="Powell A.J."/>
            <person name="Barry K."/>
            <person name="Miller A.N."/>
            <person name="Grigoriev I.V."/>
            <person name="Debuchy R."/>
            <person name="Gladieux P."/>
            <person name="Thoren M.H."/>
            <person name="Johannesson H."/>
        </authorList>
    </citation>
    <scope>NUCLEOTIDE SEQUENCE</scope>
    <source>
        <strain evidence="1">PSN293</strain>
    </source>
</reference>
<evidence type="ECO:0000313" key="2">
    <source>
        <dbReference type="Proteomes" id="UP001301769"/>
    </source>
</evidence>
<reference evidence="1" key="1">
    <citation type="journal article" date="2023" name="Mol. Phylogenet. Evol.">
        <title>Genome-scale phylogeny and comparative genomics of the fungal order Sordariales.</title>
        <authorList>
            <person name="Hensen N."/>
            <person name="Bonometti L."/>
            <person name="Westerberg I."/>
            <person name="Brannstrom I.O."/>
            <person name="Guillou S."/>
            <person name="Cros-Aarteil S."/>
            <person name="Calhoun S."/>
            <person name="Haridas S."/>
            <person name="Kuo A."/>
            <person name="Mondo S."/>
            <person name="Pangilinan J."/>
            <person name="Riley R."/>
            <person name="LaButti K."/>
            <person name="Andreopoulos B."/>
            <person name="Lipzen A."/>
            <person name="Chen C."/>
            <person name="Yan M."/>
            <person name="Daum C."/>
            <person name="Ng V."/>
            <person name="Clum A."/>
            <person name="Steindorff A."/>
            <person name="Ohm R.A."/>
            <person name="Martin F."/>
            <person name="Silar P."/>
            <person name="Natvig D.O."/>
            <person name="Lalanne C."/>
            <person name="Gautier V."/>
            <person name="Ament-Velasquez S.L."/>
            <person name="Kruys A."/>
            <person name="Hutchinson M.I."/>
            <person name="Powell A.J."/>
            <person name="Barry K."/>
            <person name="Miller A.N."/>
            <person name="Grigoriev I.V."/>
            <person name="Debuchy R."/>
            <person name="Gladieux P."/>
            <person name="Hiltunen Thoren M."/>
            <person name="Johannesson H."/>
        </authorList>
    </citation>
    <scope>NUCLEOTIDE SEQUENCE</scope>
    <source>
        <strain evidence="1">PSN293</strain>
    </source>
</reference>
<dbReference type="PANTHER" id="PTHR42791:SF17">
    <property type="entry name" value="ACETYLTRANSFERASE, GNAT FAMILY FAMILY (AFU_ORTHOLOGUE AFUA_8G05690)"/>
    <property type="match status" value="1"/>
</dbReference>
<accession>A0AAN7B2E4</accession>
<dbReference type="SUPFAM" id="SSF55729">
    <property type="entry name" value="Acyl-CoA N-acyltransferases (Nat)"/>
    <property type="match status" value="1"/>
</dbReference>
<gene>
    <name evidence="1" type="ORF">QBC37DRAFT_325810</name>
</gene>
<sequence>MKSTEMMAAAPKPRIRIREATRADADAMADIQLAAFGTDVIDQLLYPGEITEDARVKAAHLLFAPPHDHEKQSSEETLRVVAELDLESNGPVDGRQEREIIAFAKWTLRHQAVPEEGEEEHHVSADELGEGSNIEVYRWFHETMHRKLSELTRGDAFLGLDVLVCAPHRQRLGAGSALVRWGTDLADRLELVSWVGGSSPYGYPLYKRHGYQDIDVVDFKVTERWGVTRPEDRDWGENCAVDLGGPLGVGELRSVFMKRVPLGPLGASR</sequence>
<dbReference type="PANTHER" id="PTHR42791">
    <property type="entry name" value="GNAT FAMILY ACETYLTRANSFERASE"/>
    <property type="match status" value="1"/>
</dbReference>
<dbReference type="InterPro" id="IPR052523">
    <property type="entry name" value="Trichothecene_AcTrans"/>
</dbReference>